<sequence>MSENLTQIQTEELKARVDEVLEALRDRARALIAAIAAHAEARLALEAAQDDLEDARARAIREGLEGRNEAQRQAELLERTREQEEAYRSARSVYRVAEANLEMARVAWALEKEALRALAALLSREA</sequence>
<evidence type="ECO:0000313" key="2">
    <source>
        <dbReference type="EMBL" id="SDF53530.1"/>
    </source>
</evidence>
<gene>
    <name evidence="2" type="ORF">SAMN04488243_1814</name>
</gene>
<dbReference type="Proteomes" id="UP000199446">
    <property type="component" value="Unassembled WGS sequence"/>
</dbReference>
<evidence type="ECO:0000256" key="1">
    <source>
        <dbReference type="SAM" id="Coils"/>
    </source>
</evidence>
<keyword evidence="3" id="KW-1185">Reference proteome</keyword>
<dbReference type="AlphaFoldDB" id="A0A1G7LX72"/>
<proteinExistence type="predicted"/>
<protein>
    <submittedName>
        <fullName evidence="2">Uncharacterized protein</fullName>
    </submittedName>
</protein>
<accession>A0A1G7LX72</accession>
<dbReference type="EMBL" id="FNBC01000081">
    <property type="protein sequence ID" value="SDF53530.1"/>
    <property type="molecule type" value="Genomic_DNA"/>
</dbReference>
<feature type="coiled-coil region" evidence="1">
    <location>
        <begin position="38"/>
        <end position="87"/>
    </location>
</feature>
<name>A0A1G7LX72_9DEIN</name>
<organism evidence="2 3">
    <name type="scientific">Thermus arciformis</name>
    <dbReference type="NCBI Taxonomy" id="482827"/>
    <lineage>
        <taxon>Bacteria</taxon>
        <taxon>Thermotogati</taxon>
        <taxon>Deinococcota</taxon>
        <taxon>Deinococci</taxon>
        <taxon>Thermales</taxon>
        <taxon>Thermaceae</taxon>
        <taxon>Thermus</taxon>
    </lineage>
</organism>
<dbReference type="STRING" id="482827.SAMN04488243_1814"/>
<keyword evidence="1" id="KW-0175">Coiled coil</keyword>
<dbReference type="RefSeq" id="WP_093008756.1">
    <property type="nucleotide sequence ID" value="NZ_FNBC01000081.1"/>
</dbReference>
<dbReference type="OrthoDB" id="33317at2"/>
<reference evidence="3" key="1">
    <citation type="submission" date="2016-10" db="EMBL/GenBank/DDBJ databases">
        <authorList>
            <person name="Varghese N."/>
            <person name="Submissions S."/>
        </authorList>
    </citation>
    <scope>NUCLEOTIDE SEQUENCE [LARGE SCALE GENOMIC DNA]</scope>
    <source>
        <strain evidence="3">CGMCC 1.6992</strain>
    </source>
</reference>
<evidence type="ECO:0000313" key="3">
    <source>
        <dbReference type="Proteomes" id="UP000199446"/>
    </source>
</evidence>